<evidence type="ECO:0000259" key="5">
    <source>
        <dbReference type="PROSITE" id="PS50931"/>
    </source>
</evidence>
<dbReference type="CDD" id="cd08422">
    <property type="entry name" value="PBP2_CrgA_like"/>
    <property type="match status" value="1"/>
</dbReference>
<dbReference type="InterPro" id="IPR036388">
    <property type="entry name" value="WH-like_DNA-bd_sf"/>
</dbReference>
<sequence length="315" mass="35062">MSKLPDLEAWAIFAKVAETGSFARTAAELALSQATVSKAITRLEGRMKTSLFHRTSRRMALTDAGSSALERATRILQEGEAVEADITDRSTSLRGQIRIAAPMSFGIARLSPILPKFMKMHPDVELNLHFADEQVDLIRDRFDLALRIANLSDSSLIARSLCKVRILLVGSPAYFERHGHPTHPRDLAKHKGLQYSLARYGSSWRFRHARHGEYTQVMPIQMQVNNAEALQPALLAGMGLALQPSFLVWQELLDGSLQTAMPGWEADVLSLNIVTPPGRTRPARVQAFMDYAAQQFINEPWAELPPQMVENPLAD</sequence>
<keyword evidence="7" id="KW-1185">Reference proteome</keyword>
<evidence type="ECO:0000256" key="3">
    <source>
        <dbReference type="ARBA" id="ARBA00023125"/>
    </source>
</evidence>
<organism evidence="6 7">
    <name type="scientific">Comamonas piscis</name>
    <dbReference type="NCBI Taxonomy" id="1562974"/>
    <lineage>
        <taxon>Bacteria</taxon>
        <taxon>Pseudomonadati</taxon>
        <taxon>Pseudomonadota</taxon>
        <taxon>Betaproteobacteria</taxon>
        <taxon>Burkholderiales</taxon>
        <taxon>Comamonadaceae</taxon>
        <taxon>Comamonas</taxon>
    </lineage>
</organism>
<gene>
    <name evidence="6" type="ORF">HS961_03490</name>
</gene>
<keyword evidence="3" id="KW-0238">DNA-binding</keyword>
<dbReference type="PANTHER" id="PTHR30537:SF5">
    <property type="entry name" value="HTH-TYPE TRANSCRIPTIONAL ACTIVATOR TTDR-RELATED"/>
    <property type="match status" value="1"/>
</dbReference>
<reference evidence="6 7" key="1">
    <citation type="journal article" date="2020" name="G3 (Bethesda)">
        <title>CeMbio - The Caenorhabditis elegans Microbiome Resource.</title>
        <authorList>
            <person name="Dirksen P."/>
            <person name="Assie A."/>
            <person name="Zimmermann J."/>
            <person name="Zhang F."/>
            <person name="Tietje A.M."/>
            <person name="Marsh S.A."/>
            <person name="Felix M.A."/>
            <person name="Shapira M."/>
            <person name="Kaleta C."/>
            <person name="Schulenburg H."/>
            <person name="Samuel B."/>
        </authorList>
    </citation>
    <scope>NUCLEOTIDE SEQUENCE [LARGE SCALE GENOMIC DNA]</scope>
    <source>
        <strain evidence="6 7">BIGb0172</strain>
    </source>
</reference>
<evidence type="ECO:0000256" key="1">
    <source>
        <dbReference type="ARBA" id="ARBA00009437"/>
    </source>
</evidence>
<dbReference type="Gene3D" id="3.40.190.290">
    <property type="match status" value="1"/>
</dbReference>
<dbReference type="InterPro" id="IPR036390">
    <property type="entry name" value="WH_DNA-bd_sf"/>
</dbReference>
<proteinExistence type="inferred from homology"/>
<keyword evidence="4" id="KW-0804">Transcription</keyword>
<dbReference type="FunFam" id="1.10.10.10:FF:000001">
    <property type="entry name" value="LysR family transcriptional regulator"/>
    <property type="match status" value="1"/>
</dbReference>
<protein>
    <submittedName>
        <fullName evidence="6">LysR family transcriptional regulator</fullName>
    </submittedName>
</protein>
<dbReference type="RefSeq" id="WP_182326395.1">
    <property type="nucleotide sequence ID" value="NZ_CP058554.1"/>
</dbReference>
<dbReference type="GO" id="GO:0043565">
    <property type="term" value="F:sequence-specific DNA binding"/>
    <property type="evidence" value="ECO:0007669"/>
    <property type="project" value="TreeGrafter"/>
</dbReference>
<dbReference type="InterPro" id="IPR000847">
    <property type="entry name" value="LysR_HTH_N"/>
</dbReference>
<evidence type="ECO:0000313" key="6">
    <source>
        <dbReference type="EMBL" id="QMV71968.1"/>
    </source>
</evidence>
<dbReference type="Pfam" id="PF03466">
    <property type="entry name" value="LysR_substrate"/>
    <property type="match status" value="1"/>
</dbReference>
<accession>A0A7G5ED93</accession>
<dbReference type="PANTHER" id="PTHR30537">
    <property type="entry name" value="HTH-TYPE TRANSCRIPTIONAL REGULATOR"/>
    <property type="match status" value="1"/>
</dbReference>
<dbReference type="PRINTS" id="PR00039">
    <property type="entry name" value="HTHLYSR"/>
</dbReference>
<evidence type="ECO:0000256" key="4">
    <source>
        <dbReference type="ARBA" id="ARBA00023163"/>
    </source>
</evidence>
<dbReference type="EMBL" id="CP058554">
    <property type="protein sequence ID" value="QMV71968.1"/>
    <property type="molecule type" value="Genomic_DNA"/>
</dbReference>
<dbReference type="KEGG" id="cpis:HS961_03490"/>
<evidence type="ECO:0000256" key="2">
    <source>
        <dbReference type="ARBA" id="ARBA00023015"/>
    </source>
</evidence>
<dbReference type="PROSITE" id="PS50931">
    <property type="entry name" value="HTH_LYSR"/>
    <property type="match status" value="1"/>
</dbReference>
<dbReference type="Pfam" id="PF00126">
    <property type="entry name" value="HTH_1"/>
    <property type="match status" value="1"/>
</dbReference>
<comment type="similarity">
    <text evidence="1">Belongs to the LysR transcriptional regulatory family.</text>
</comment>
<evidence type="ECO:0000313" key="7">
    <source>
        <dbReference type="Proteomes" id="UP000515240"/>
    </source>
</evidence>
<dbReference type="Gene3D" id="1.10.10.10">
    <property type="entry name" value="Winged helix-like DNA-binding domain superfamily/Winged helix DNA-binding domain"/>
    <property type="match status" value="1"/>
</dbReference>
<dbReference type="InterPro" id="IPR058163">
    <property type="entry name" value="LysR-type_TF_proteobact-type"/>
</dbReference>
<dbReference type="AlphaFoldDB" id="A0A7G5ED93"/>
<feature type="domain" description="HTH lysR-type" evidence="5">
    <location>
        <begin position="5"/>
        <end position="62"/>
    </location>
</feature>
<name>A0A7G5ED93_9BURK</name>
<dbReference type="SUPFAM" id="SSF53850">
    <property type="entry name" value="Periplasmic binding protein-like II"/>
    <property type="match status" value="1"/>
</dbReference>
<dbReference type="InterPro" id="IPR005119">
    <property type="entry name" value="LysR_subst-bd"/>
</dbReference>
<dbReference type="GO" id="GO:0003700">
    <property type="term" value="F:DNA-binding transcription factor activity"/>
    <property type="evidence" value="ECO:0007669"/>
    <property type="project" value="InterPro"/>
</dbReference>
<dbReference type="GO" id="GO:0006351">
    <property type="term" value="P:DNA-templated transcription"/>
    <property type="evidence" value="ECO:0007669"/>
    <property type="project" value="TreeGrafter"/>
</dbReference>
<keyword evidence="2" id="KW-0805">Transcription regulation</keyword>
<dbReference type="Proteomes" id="UP000515240">
    <property type="component" value="Chromosome"/>
</dbReference>
<dbReference type="SUPFAM" id="SSF46785">
    <property type="entry name" value="Winged helix' DNA-binding domain"/>
    <property type="match status" value="1"/>
</dbReference>